<proteinExistence type="inferred from homology"/>
<dbReference type="EMBL" id="AP026866">
    <property type="protein sequence ID" value="BDS07317.1"/>
    <property type="molecule type" value="Genomic_DNA"/>
</dbReference>
<dbReference type="AlphaFoldDB" id="A0AAT9FMX5"/>
<dbReference type="Pfam" id="PF00589">
    <property type="entry name" value="Phage_integrase"/>
    <property type="match status" value="1"/>
</dbReference>
<keyword evidence="4" id="KW-0233">DNA recombination</keyword>
<dbReference type="InterPro" id="IPR004107">
    <property type="entry name" value="Integrase_SAM-like_N"/>
</dbReference>
<dbReference type="InterPro" id="IPR013762">
    <property type="entry name" value="Integrase-like_cat_sf"/>
</dbReference>
<comment type="similarity">
    <text evidence="1">Belongs to the 'phage' integrase family.</text>
</comment>
<feature type="compositionally biased region" description="Low complexity" evidence="5">
    <location>
        <begin position="288"/>
        <end position="299"/>
    </location>
</feature>
<evidence type="ECO:0000256" key="2">
    <source>
        <dbReference type="ARBA" id="ARBA00022908"/>
    </source>
</evidence>
<feature type="compositionally biased region" description="Basic and acidic residues" evidence="5">
    <location>
        <begin position="272"/>
        <end position="284"/>
    </location>
</feature>
<dbReference type="KEGG" id="osu:NT6N_23570"/>
<dbReference type="InterPro" id="IPR050090">
    <property type="entry name" value="Tyrosine_recombinase_XerCD"/>
</dbReference>
<organism evidence="7">
    <name type="scientific">Oceaniferula spumae</name>
    <dbReference type="NCBI Taxonomy" id="2979115"/>
    <lineage>
        <taxon>Bacteria</taxon>
        <taxon>Pseudomonadati</taxon>
        <taxon>Verrucomicrobiota</taxon>
        <taxon>Verrucomicrobiia</taxon>
        <taxon>Verrucomicrobiales</taxon>
        <taxon>Verrucomicrobiaceae</taxon>
        <taxon>Oceaniferula</taxon>
    </lineage>
</organism>
<accession>A0AAT9FMX5</accession>
<keyword evidence="3" id="KW-0238">DNA-binding</keyword>
<dbReference type="InterPro" id="IPR011946">
    <property type="entry name" value="Integrase_integron-type"/>
</dbReference>
<evidence type="ECO:0000259" key="6">
    <source>
        <dbReference type="PROSITE" id="PS51898"/>
    </source>
</evidence>
<dbReference type="InterPro" id="IPR002104">
    <property type="entry name" value="Integrase_catalytic"/>
</dbReference>
<gene>
    <name evidence="7" type="ORF">NT6N_23570</name>
</gene>
<dbReference type="InterPro" id="IPR010998">
    <property type="entry name" value="Integrase_recombinase_N"/>
</dbReference>
<dbReference type="Gene3D" id="1.10.443.10">
    <property type="entry name" value="Intergrase catalytic core"/>
    <property type="match status" value="1"/>
</dbReference>
<dbReference type="Pfam" id="PF13495">
    <property type="entry name" value="Phage_int_SAM_4"/>
    <property type="match status" value="1"/>
</dbReference>
<dbReference type="SUPFAM" id="SSF56349">
    <property type="entry name" value="DNA breaking-rejoining enzymes"/>
    <property type="match status" value="1"/>
</dbReference>
<reference evidence="7" key="1">
    <citation type="submission" date="2024-07" db="EMBL/GenBank/DDBJ databases">
        <title>Complete genome sequence of Verrucomicrobiaceae bacterium NT6N.</title>
        <authorList>
            <person name="Huang C."/>
            <person name="Takami H."/>
            <person name="Hamasaki K."/>
        </authorList>
    </citation>
    <scope>NUCLEOTIDE SEQUENCE</scope>
    <source>
        <strain evidence="7">NT6N</strain>
    </source>
</reference>
<name>A0AAT9FMX5_9BACT</name>
<dbReference type="InterPro" id="IPR011010">
    <property type="entry name" value="DNA_brk_join_enz"/>
</dbReference>
<dbReference type="GO" id="GO:0006310">
    <property type="term" value="P:DNA recombination"/>
    <property type="evidence" value="ECO:0007669"/>
    <property type="project" value="UniProtKB-KW"/>
</dbReference>
<feature type="region of interest" description="Disordered" evidence="5">
    <location>
        <begin position="272"/>
        <end position="336"/>
    </location>
</feature>
<evidence type="ECO:0000313" key="7">
    <source>
        <dbReference type="EMBL" id="BDS07317.1"/>
    </source>
</evidence>
<evidence type="ECO:0000256" key="4">
    <source>
        <dbReference type="ARBA" id="ARBA00023172"/>
    </source>
</evidence>
<dbReference type="PANTHER" id="PTHR30349">
    <property type="entry name" value="PHAGE INTEGRASE-RELATED"/>
    <property type="match status" value="1"/>
</dbReference>
<dbReference type="PROSITE" id="PS51898">
    <property type="entry name" value="TYR_RECOMBINASE"/>
    <property type="match status" value="1"/>
</dbReference>
<dbReference type="CDD" id="cd01193">
    <property type="entry name" value="INT_IntI_C"/>
    <property type="match status" value="1"/>
</dbReference>
<sequence length="766" mass="85907">MWKGVWWLSFLGFVVFCLQTYWFVTSWEVENRVDTLRLSNTLLNMCSSEYIVRRKHLMDYGPVGVDKGTNLRMEDGDGGLVILQGSLAEGLLGDAEAWLIDRALLGREVFAELFAGSYSYGGYWDFSSFDLGDDSKLGLCSLPHRDYQGVSRSETTRCVSALWEEGSDYDAGDRPTDYREAGRRDALKRKVGDEIEGVSHPTGGSAYQADGAAVNAVKSLSDALSGSAFWQDYLVLLAKKKIPQASFVYYGRHLERWADFYRNEAKFSKGKWRKSDEIDRDGGLRDPNSQNVNSQNDSSRGARSYDRNESRGRQDGCGENGGGNDAVSRPDPVSKAGGIEGTVEYVLQRQAKARSGVSWSELSGDERLMRWVDFMGRVMEPWQMKQAVQAVCWAHRDILKSPWALTMNWQVVYSRIDSYEPLHGDLARELSAEQHENLMKIAGVHGDALKWIEELVVKLRVRGYALRTEESYKKWVVDFFRWYAAEGFGGKPDSDAATRFLTYLAMERRVGVNTQKQAVNALAFLYKSVFLLEEFSLGDFCKGAGRRSLPVVMSEGEVVRVLGEMNGVSQLMAKLMYGAGLRLMECMRLRVKDVDFANGYIEVVRGKGGKSRHTPLPRSLVESLKAQIEKVKKVQDADAKSGTSGVWMPDALAVKNPGAAKSLTWMWLFPSEKLSQDPKSGAVRRHHLSETVVQRALKKAVKESGILKRVSCHTLRHSFATHLLQRGQDIRTVQELLGHADVSTTMIYTHVLNRPGDAVRSPLDEL</sequence>
<feature type="domain" description="Tyr recombinase" evidence="6">
    <location>
        <begin position="548"/>
        <end position="764"/>
    </location>
</feature>
<dbReference type="GO" id="GO:0003677">
    <property type="term" value="F:DNA binding"/>
    <property type="evidence" value="ECO:0007669"/>
    <property type="project" value="UniProtKB-KW"/>
</dbReference>
<evidence type="ECO:0000256" key="1">
    <source>
        <dbReference type="ARBA" id="ARBA00008857"/>
    </source>
</evidence>
<dbReference type="PANTHER" id="PTHR30349:SF64">
    <property type="entry name" value="PROPHAGE INTEGRASE INTD-RELATED"/>
    <property type="match status" value="1"/>
</dbReference>
<protein>
    <recommendedName>
        <fullName evidence="6">Tyr recombinase domain-containing protein</fullName>
    </recommendedName>
</protein>
<evidence type="ECO:0000256" key="5">
    <source>
        <dbReference type="SAM" id="MobiDB-lite"/>
    </source>
</evidence>
<evidence type="ECO:0000256" key="3">
    <source>
        <dbReference type="ARBA" id="ARBA00023125"/>
    </source>
</evidence>
<dbReference type="Gene3D" id="1.10.150.130">
    <property type="match status" value="1"/>
</dbReference>
<feature type="compositionally biased region" description="Basic and acidic residues" evidence="5">
    <location>
        <begin position="303"/>
        <end position="316"/>
    </location>
</feature>
<dbReference type="GO" id="GO:0015074">
    <property type="term" value="P:DNA integration"/>
    <property type="evidence" value="ECO:0007669"/>
    <property type="project" value="UniProtKB-KW"/>
</dbReference>
<dbReference type="NCBIfam" id="TIGR02249">
    <property type="entry name" value="integrase_gron"/>
    <property type="match status" value="1"/>
</dbReference>
<keyword evidence="2" id="KW-0229">DNA integration</keyword>